<dbReference type="RefSeq" id="WP_220229567.1">
    <property type="nucleotide sequence ID" value="NZ_JAICBX010000003.1"/>
</dbReference>
<dbReference type="PANTHER" id="PTHR12304">
    <property type="entry name" value="INOSINE-URIDINE PREFERRING NUCLEOSIDE HYDROLASE"/>
    <property type="match status" value="1"/>
</dbReference>
<dbReference type="PANTHER" id="PTHR12304:SF4">
    <property type="entry name" value="URIDINE NUCLEOSIDASE"/>
    <property type="match status" value="1"/>
</dbReference>
<organism evidence="4 5">
    <name type="scientific">Flavimaribacter sediminis</name>
    <dbReference type="NCBI Taxonomy" id="2865987"/>
    <lineage>
        <taxon>Bacteria</taxon>
        <taxon>Pseudomonadati</taxon>
        <taxon>Pseudomonadota</taxon>
        <taxon>Alphaproteobacteria</taxon>
        <taxon>Hyphomicrobiales</taxon>
        <taxon>Rhizobiaceae</taxon>
        <taxon>Flavimaribacter</taxon>
    </lineage>
</organism>
<comment type="caution">
    <text evidence="4">The sequence shown here is derived from an EMBL/GenBank/DDBJ whole genome shotgun (WGS) entry which is preliminary data.</text>
</comment>
<keyword evidence="1 4" id="KW-0378">Hydrolase</keyword>
<gene>
    <name evidence="4" type="ORF">K1W69_16720</name>
</gene>
<dbReference type="GO" id="GO:0008477">
    <property type="term" value="F:purine nucleosidase activity"/>
    <property type="evidence" value="ECO:0007669"/>
    <property type="project" value="TreeGrafter"/>
</dbReference>
<evidence type="ECO:0000256" key="2">
    <source>
        <dbReference type="ARBA" id="ARBA00023295"/>
    </source>
</evidence>
<evidence type="ECO:0000313" key="5">
    <source>
        <dbReference type="Proteomes" id="UP001196509"/>
    </source>
</evidence>
<protein>
    <submittedName>
        <fullName evidence="4">Nucleoside hydrolase</fullName>
    </submittedName>
</protein>
<dbReference type="Gene3D" id="3.90.245.10">
    <property type="entry name" value="Ribonucleoside hydrolase-like"/>
    <property type="match status" value="1"/>
</dbReference>
<evidence type="ECO:0000313" key="4">
    <source>
        <dbReference type="EMBL" id="MBW8638842.1"/>
    </source>
</evidence>
<dbReference type="AlphaFoldDB" id="A0AAE3D268"/>
<dbReference type="InterPro" id="IPR023186">
    <property type="entry name" value="IUNH"/>
</dbReference>
<dbReference type="Pfam" id="PF01156">
    <property type="entry name" value="IU_nuc_hydro"/>
    <property type="match status" value="1"/>
</dbReference>
<dbReference type="EMBL" id="JAICBX010000003">
    <property type="protein sequence ID" value="MBW8638842.1"/>
    <property type="molecule type" value="Genomic_DNA"/>
</dbReference>
<evidence type="ECO:0000259" key="3">
    <source>
        <dbReference type="Pfam" id="PF01156"/>
    </source>
</evidence>
<keyword evidence="5" id="KW-1185">Reference proteome</keyword>
<accession>A0AAE3D268</accession>
<dbReference type="GO" id="GO:0005829">
    <property type="term" value="C:cytosol"/>
    <property type="evidence" value="ECO:0007669"/>
    <property type="project" value="TreeGrafter"/>
</dbReference>
<sequence>MKHKVVIDTDPGIDDTMAIAYAVAHPEIDLLGLTTIFGNVSAAEATRNALCLLDFFGHDADVAQGESRPMEINPNPHSYYVHGHNGLGDIDLDAPKRRAIDQGAAEYLVEITRKIPGEINICAVGPLTNLAKALELDPTITQRVKSVVVMGGAVYRRGNVSPVAEANIWNDPHAADAVFAADWPLVLAPLDVTTPVVLSPSFFADLRSANSRVGGLLADMAQFYTRFYRSHSGIEGCIPHDVMALSWLTIPGVYRQQRGSMAVTTQGPGIGQTLFQPTGRRSVDPMWMERPQHTALVEIDPGFFTADYFSTIVGLKEH</sequence>
<dbReference type="GO" id="GO:0006152">
    <property type="term" value="P:purine nucleoside catabolic process"/>
    <property type="evidence" value="ECO:0007669"/>
    <property type="project" value="TreeGrafter"/>
</dbReference>
<dbReference type="InterPro" id="IPR001910">
    <property type="entry name" value="Inosine/uridine_hydrolase_dom"/>
</dbReference>
<reference evidence="4" key="1">
    <citation type="submission" date="2021-08" db="EMBL/GenBank/DDBJ databases">
        <title>Hoeflea bacterium WL0058 sp. nov., isolated from the sediment.</title>
        <authorList>
            <person name="Wang L."/>
            <person name="Zhang D."/>
        </authorList>
    </citation>
    <scope>NUCLEOTIDE SEQUENCE</scope>
    <source>
        <strain evidence="4">WL0058</strain>
    </source>
</reference>
<feature type="domain" description="Inosine/uridine-preferring nucleoside hydrolase" evidence="3">
    <location>
        <begin position="5"/>
        <end position="304"/>
    </location>
</feature>
<dbReference type="Proteomes" id="UP001196509">
    <property type="component" value="Unassembled WGS sequence"/>
</dbReference>
<keyword evidence="2" id="KW-0326">Glycosidase</keyword>
<dbReference type="CDD" id="cd02650">
    <property type="entry name" value="nuc_hydro_CaPnhB"/>
    <property type="match status" value="1"/>
</dbReference>
<dbReference type="SUPFAM" id="SSF53590">
    <property type="entry name" value="Nucleoside hydrolase"/>
    <property type="match status" value="1"/>
</dbReference>
<evidence type="ECO:0000256" key="1">
    <source>
        <dbReference type="ARBA" id="ARBA00022801"/>
    </source>
</evidence>
<name>A0AAE3D268_9HYPH</name>
<dbReference type="InterPro" id="IPR036452">
    <property type="entry name" value="Ribo_hydro-like"/>
</dbReference>
<proteinExistence type="predicted"/>